<dbReference type="eggNOG" id="COG0845">
    <property type="taxonomic scope" value="Bacteria"/>
</dbReference>
<dbReference type="HOGENOM" id="CLU_018816_14_4_9"/>
<organism evidence="3 4">
    <name type="scientific">Gottschalkia acidurici (strain ATCC 7906 / DSM 604 / BCRC 14475 / CIP 104303 / KCTC 5404 / NCIMB 10678 / 9a)</name>
    <name type="common">Clostridium acidurici</name>
    <dbReference type="NCBI Taxonomy" id="1128398"/>
    <lineage>
        <taxon>Bacteria</taxon>
        <taxon>Bacillati</taxon>
        <taxon>Bacillota</taxon>
        <taxon>Tissierellia</taxon>
        <taxon>Tissierellales</taxon>
        <taxon>Gottschalkiaceae</taxon>
        <taxon>Gottschalkia</taxon>
    </lineage>
</organism>
<dbReference type="PANTHER" id="PTHR30469">
    <property type="entry name" value="MULTIDRUG RESISTANCE PROTEIN MDTA"/>
    <property type="match status" value="1"/>
</dbReference>
<dbReference type="KEGG" id="cad:Curi_c29470"/>
<gene>
    <name evidence="3" type="ordered locus">Curi_c29470</name>
</gene>
<accession>K0B1R1</accession>
<keyword evidence="2" id="KW-0732">Signal</keyword>
<dbReference type="SUPFAM" id="SSF56954">
    <property type="entry name" value="Outer membrane efflux proteins (OEP)"/>
    <property type="match status" value="1"/>
</dbReference>
<dbReference type="EMBL" id="CP003326">
    <property type="protein sequence ID" value="AFS79913.1"/>
    <property type="molecule type" value="Genomic_DNA"/>
</dbReference>
<sequence>MKNKKLIALIAVLTLSITGCSSTKDKAVHSEKNVKVTKVGQSNYLKGITHLGIVKAKETKNYAFLSGGKLEEIYVEKGQKVKKGDILAKLDTSNLEFSASIIENNIDIARNTLKKTNESYDTNIKTAQTNIKNLENSISAAKVAVDTMKSSLDAYEELYAEGAVPEKQWEAKKAEYKSKQAEYENLLGNYNIAKENLENLKKTKESDINAASANVDISTISQSQTQKSISDSTIHADSDGYVMEIPYKKGEIIGGGYPVVVVKSKQMVVTIGVATENIDKVRLDSVIKINDKVDGKVDSISQYPDEKTRTYSVDITFDSDSFTIGETVEVKVITGSENGSFVPIESVFNIDGLDYVYCVGEKNLVKRKQVSLGEIKGNNVRVIGLESNATVIKEGIKTIKENDTVKILK</sequence>
<reference evidence="3 4" key="1">
    <citation type="journal article" date="2012" name="PLoS ONE">
        <title>The purine-utilizing bacterium Clostridium acidurici 9a: a genome-guided metabolic reconsideration.</title>
        <authorList>
            <person name="Hartwich K."/>
            <person name="Poehlein A."/>
            <person name="Daniel R."/>
        </authorList>
    </citation>
    <scope>NUCLEOTIDE SEQUENCE [LARGE SCALE GENOMIC DNA]</scope>
    <source>
        <strain evidence="4">ATCC 7906 / DSM 604 / BCRC 14475 / CIP 104303 / KCTC 5404 / NCIMB 10678 / 9a</strain>
    </source>
</reference>
<dbReference type="AlphaFoldDB" id="K0B1R1"/>
<evidence type="ECO:0000256" key="1">
    <source>
        <dbReference type="SAM" id="Coils"/>
    </source>
</evidence>
<dbReference type="GO" id="GO:1990281">
    <property type="term" value="C:efflux pump complex"/>
    <property type="evidence" value="ECO:0007669"/>
    <property type="project" value="TreeGrafter"/>
</dbReference>
<evidence type="ECO:0000256" key="2">
    <source>
        <dbReference type="SAM" id="SignalP"/>
    </source>
</evidence>
<proteinExistence type="predicted"/>
<keyword evidence="4" id="KW-1185">Reference proteome</keyword>
<dbReference type="PROSITE" id="PS51257">
    <property type="entry name" value="PROKAR_LIPOPROTEIN"/>
    <property type="match status" value="1"/>
</dbReference>
<protein>
    <submittedName>
        <fullName evidence="3">RND family efflux transporter, MFP subunit</fullName>
    </submittedName>
</protein>
<keyword evidence="1" id="KW-0175">Coiled coil</keyword>
<dbReference type="Gene3D" id="1.20.1600.10">
    <property type="entry name" value="Outer membrane efflux proteins (OEP)"/>
    <property type="match status" value="1"/>
</dbReference>
<dbReference type="Gene3D" id="2.40.420.20">
    <property type="match status" value="1"/>
</dbReference>
<dbReference type="RefSeq" id="WP_014969047.1">
    <property type="nucleotide sequence ID" value="NC_018664.1"/>
</dbReference>
<name>K0B1R1_GOTA9</name>
<feature type="signal peptide" evidence="2">
    <location>
        <begin position="1"/>
        <end position="23"/>
    </location>
</feature>
<dbReference type="STRING" id="1128398.Curi_c29470"/>
<dbReference type="OrthoDB" id="2015187at2"/>
<feature type="coiled-coil region" evidence="1">
    <location>
        <begin position="117"/>
        <end position="214"/>
    </location>
</feature>
<dbReference type="Gene3D" id="2.40.50.100">
    <property type="match status" value="1"/>
</dbReference>
<dbReference type="GO" id="GO:0015562">
    <property type="term" value="F:efflux transmembrane transporter activity"/>
    <property type="evidence" value="ECO:0007669"/>
    <property type="project" value="TreeGrafter"/>
</dbReference>
<evidence type="ECO:0000313" key="4">
    <source>
        <dbReference type="Proteomes" id="UP000006094"/>
    </source>
</evidence>
<dbReference type="Proteomes" id="UP000006094">
    <property type="component" value="Chromosome"/>
</dbReference>
<feature type="chain" id="PRO_5038978051" evidence="2">
    <location>
        <begin position="24"/>
        <end position="409"/>
    </location>
</feature>
<evidence type="ECO:0000313" key="3">
    <source>
        <dbReference type="EMBL" id="AFS79913.1"/>
    </source>
</evidence>